<evidence type="ECO:0000313" key="6">
    <source>
        <dbReference type="Proteomes" id="UP001324634"/>
    </source>
</evidence>
<dbReference type="InterPro" id="IPR029056">
    <property type="entry name" value="Ribokinase-like"/>
</dbReference>
<dbReference type="PANTHER" id="PTHR43320:SF3">
    <property type="entry name" value="CARBOHYDRATE KINASE PFKB DOMAIN-CONTAINING PROTEIN"/>
    <property type="match status" value="1"/>
</dbReference>
<evidence type="ECO:0000313" key="5">
    <source>
        <dbReference type="EMBL" id="WPU63186.1"/>
    </source>
</evidence>
<dbReference type="Pfam" id="PF00294">
    <property type="entry name" value="PfkB"/>
    <property type="match status" value="1"/>
</dbReference>
<keyword evidence="6" id="KW-1185">Reference proteome</keyword>
<evidence type="ECO:0000259" key="4">
    <source>
        <dbReference type="Pfam" id="PF00294"/>
    </source>
</evidence>
<keyword evidence="3 5" id="KW-0418">Kinase</keyword>
<dbReference type="EMBL" id="CP139487">
    <property type="protein sequence ID" value="WPU63186.1"/>
    <property type="molecule type" value="Genomic_DNA"/>
</dbReference>
<gene>
    <name evidence="5" type="ORF">SOO65_10865</name>
</gene>
<dbReference type="AlphaFoldDB" id="A0AAX4HIX2"/>
<name>A0AAX4HIX2_9BACT</name>
<feature type="domain" description="Carbohydrate kinase PfkB" evidence="4">
    <location>
        <begin position="133"/>
        <end position="292"/>
    </location>
</feature>
<organism evidence="5 6">
    <name type="scientific">Peredibacter starrii</name>
    <dbReference type="NCBI Taxonomy" id="28202"/>
    <lineage>
        <taxon>Bacteria</taxon>
        <taxon>Pseudomonadati</taxon>
        <taxon>Bdellovibrionota</taxon>
        <taxon>Bacteriovoracia</taxon>
        <taxon>Bacteriovoracales</taxon>
        <taxon>Bacteriovoracaceae</taxon>
        <taxon>Peredibacter</taxon>
    </lineage>
</organism>
<evidence type="ECO:0000256" key="3">
    <source>
        <dbReference type="ARBA" id="ARBA00022777"/>
    </source>
</evidence>
<dbReference type="InterPro" id="IPR011611">
    <property type="entry name" value="PfkB_dom"/>
</dbReference>
<dbReference type="SUPFAM" id="SSF53613">
    <property type="entry name" value="Ribokinase-like"/>
    <property type="match status" value="1"/>
</dbReference>
<reference evidence="5 6" key="1">
    <citation type="submission" date="2023-11" db="EMBL/GenBank/DDBJ databases">
        <title>Peredibacter starrii A3.12.</title>
        <authorList>
            <person name="Mitchell R.J."/>
        </authorList>
    </citation>
    <scope>NUCLEOTIDE SEQUENCE [LARGE SCALE GENOMIC DNA]</scope>
    <source>
        <strain evidence="5 6">A3.12</strain>
    </source>
</reference>
<dbReference type="KEGG" id="psti:SOO65_10865"/>
<dbReference type="RefSeq" id="WP_321389438.1">
    <property type="nucleotide sequence ID" value="NZ_CP139487.1"/>
</dbReference>
<evidence type="ECO:0000256" key="1">
    <source>
        <dbReference type="ARBA" id="ARBA00010688"/>
    </source>
</evidence>
<dbReference type="GO" id="GO:0016301">
    <property type="term" value="F:kinase activity"/>
    <property type="evidence" value="ECO:0007669"/>
    <property type="project" value="UniProtKB-KW"/>
</dbReference>
<keyword evidence="2" id="KW-0808">Transferase</keyword>
<proteinExistence type="inferred from homology"/>
<dbReference type="Gene3D" id="3.40.1190.20">
    <property type="match status" value="1"/>
</dbReference>
<evidence type="ECO:0000256" key="2">
    <source>
        <dbReference type="ARBA" id="ARBA00022679"/>
    </source>
</evidence>
<dbReference type="PANTHER" id="PTHR43320">
    <property type="entry name" value="SUGAR KINASE"/>
    <property type="match status" value="1"/>
</dbReference>
<dbReference type="Proteomes" id="UP001324634">
    <property type="component" value="Chromosome"/>
</dbReference>
<protein>
    <submittedName>
        <fullName evidence="5">Inosine/guanosine kinase</fullName>
    </submittedName>
</protein>
<dbReference type="InterPro" id="IPR052700">
    <property type="entry name" value="Carb_kinase_PfkB-like"/>
</dbReference>
<dbReference type="NCBIfam" id="NF011655">
    <property type="entry name" value="PRK15074.1"/>
    <property type="match status" value="1"/>
</dbReference>
<sequence length="434" mass="48220">MKFPGRRNTKHYFPVEDKQRSSFDDEINRPGNVYVVGIDQLLVDIEIPVDDAFLEKHKFTKGESFIIDDNLADTIYWQYKNAGQITGEFPGGAVGNTLHNFSILSDCPSVALGTINKNIELGDYAFKYICNTSSKVNLTYLQPCPRPMGRALCFVSPDRDRTFAISKGCMNDLSPEFIPVDVIEKSAALLVSAYTLRDDKSPMFKSTLRALEVAKNANVPVVLSLGTSGLVNEKKDLLLEIIPKYISVIAMNESEALSLTGISDPLLAAEKVLDLCDMVLLTVGARGLYIGALTDKAHARETKEPLHTKSLVEYNKYEYSRARRRADCDPDQLVKVYSHINPFRGGPQMIKNTNGAGDAALAAVLHDISATPYHKNKVPNSPKHASNYLTYSSISQISKYANRVSFEVLSQNSPRLLRGLPEKEDGLEEAYWEK</sequence>
<comment type="similarity">
    <text evidence="1">Belongs to the carbohydrate kinase PfkB family.</text>
</comment>
<accession>A0AAX4HIX2</accession>